<dbReference type="EMBL" id="CP136897">
    <property type="protein sequence ID" value="WOL17357.1"/>
    <property type="molecule type" value="Genomic_DNA"/>
</dbReference>
<sequence>MMDNLIIENFQSPLEAFESTSSRNSSVTLAEVPSNSGVQFVPANDINIPKFLELLGIPEDDVVDILVENLILPEADNLYANLNVAAPEEAVPIETDDFPRDININFDDNEEKLPDIFYAFWEQFFMASPMAIDTEEAESITLETKENQRSTDDG</sequence>
<accession>A0AAQ3L5J8</accession>
<name>A0AAQ3L5J8_9LILI</name>
<dbReference type="Proteomes" id="UP001327560">
    <property type="component" value="Chromosome 8"/>
</dbReference>
<evidence type="ECO:0000313" key="1">
    <source>
        <dbReference type="EMBL" id="WOL17357.1"/>
    </source>
</evidence>
<organism evidence="1 2">
    <name type="scientific">Canna indica</name>
    <name type="common">Indian-shot</name>
    <dbReference type="NCBI Taxonomy" id="4628"/>
    <lineage>
        <taxon>Eukaryota</taxon>
        <taxon>Viridiplantae</taxon>
        <taxon>Streptophyta</taxon>
        <taxon>Embryophyta</taxon>
        <taxon>Tracheophyta</taxon>
        <taxon>Spermatophyta</taxon>
        <taxon>Magnoliopsida</taxon>
        <taxon>Liliopsida</taxon>
        <taxon>Zingiberales</taxon>
        <taxon>Cannaceae</taxon>
        <taxon>Canna</taxon>
    </lineage>
</organism>
<proteinExistence type="predicted"/>
<reference evidence="1 2" key="1">
    <citation type="submission" date="2023-10" db="EMBL/GenBank/DDBJ databases">
        <title>Chromosome-scale genome assembly provides insights into flower coloration mechanisms of Canna indica.</title>
        <authorList>
            <person name="Li C."/>
        </authorList>
    </citation>
    <scope>NUCLEOTIDE SEQUENCE [LARGE SCALE GENOMIC DNA]</scope>
    <source>
        <tissue evidence="1">Flower</tissue>
    </source>
</reference>
<evidence type="ECO:0000313" key="2">
    <source>
        <dbReference type="Proteomes" id="UP001327560"/>
    </source>
</evidence>
<keyword evidence="2" id="KW-1185">Reference proteome</keyword>
<gene>
    <name evidence="1" type="ORF">Cni_G26149</name>
</gene>
<dbReference type="AlphaFoldDB" id="A0AAQ3L5J8"/>
<protein>
    <submittedName>
        <fullName evidence="1">Uncharacterized protein</fullName>
    </submittedName>
</protein>